<dbReference type="GO" id="GO:0016592">
    <property type="term" value="C:mediator complex"/>
    <property type="evidence" value="ECO:0007669"/>
    <property type="project" value="InterPro"/>
</dbReference>
<evidence type="ECO:0000256" key="6">
    <source>
        <dbReference type="ARBA" id="ARBA00023159"/>
    </source>
</evidence>
<feature type="domain" description="MID" evidence="14">
    <location>
        <begin position="883"/>
        <end position="929"/>
    </location>
</feature>
<evidence type="ECO:0000256" key="7">
    <source>
        <dbReference type="ARBA" id="ARBA00023163"/>
    </source>
</evidence>
<evidence type="ECO:0000259" key="14">
    <source>
        <dbReference type="Pfam" id="PF18296"/>
    </source>
</evidence>
<feature type="compositionally biased region" description="Polar residues" evidence="12">
    <location>
        <begin position="571"/>
        <end position="591"/>
    </location>
</feature>
<evidence type="ECO:0000256" key="9">
    <source>
        <dbReference type="ARBA" id="ARBA00025661"/>
    </source>
</evidence>
<evidence type="ECO:0000256" key="5">
    <source>
        <dbReference type="ARBA" id="ARBA00023015"/>
    </source>
</evidence>
<keyword evidence="4 11" id="KW-0678">Repressor</keyword>
<evidence type="ECO:0000256" key="1">
    <source>
        <dbReference type="ARBA" id="ARBA00004123"/>
    </source>
</evidence>
<feature type="domain" description="Mediator complex subunit Med13 C-terminal" evidence="13">
    <location>
        <begin position="1039"/>
        <end position="1238"/>
    </location>
</feature>
<evidence type="ECO:0000259" key="13">
    <source>
        <dbReference type="Pfam" id="PF06333"/>
    </source>
</evidence>
<comment type="similarity">
    <text evidence="2 11">Belongs to the Mediator complex subunit 13 family.</text>
</comment>
<evidence type="ECO:0000256" key="4">
    <source>
        <dbReference type="ARBA" id="ARBA00022491"/>
    </source>
</evidence>
<sequence length="1321" mass="142861">MDTSISNRSNGIALRQGHQRITLAPPTIQATRWHVPIPSEEGSEAASKRGEMIDHAWRRINDTESIDMDGARGMEGPCAVVQWNEGGEAELWVFEPHVDGEEAGLLDDSGLERIEARVIDVRRLVTCSTHGHDLLCLGNDRKCDVKWTFGEFETCWRVYAKALRDKMAWRAGGRVESSKERCEVWPVSPDQLVLIVKPAVETTRRPSVNGGSRIPAVSLDPLGLRAIHVGTYYPTASQATSLDKAFSEALGAVYTMGRGDSHSLFDLDAQLGYAQPRWGVYWVCEDLEPEARVDGLKNKTGVMTIWPTALVSPLHPPTPLWSPRPDSVRAIPAREFPDRSDLMNVATGFFDFISTYEPPVEGIEDITPETHGNLDSPLIAEDHINTDHPVDQGTTDTQQHEPDHGDIASGNGDPDSPAGSDMDDLFGDHSPTPPAVDDPLPVIAADGDHTMNYDQDIVMSSPSAYEPGPVAVLPNSTAQSLNGGTNPSTEAGEPAFVTEDDFAFFDSPQDGEHSPGQNEMSGSWLEDLQNAAAGSMPADDLAETQNIDEPQREPGNSDGLPESFAPPTSPEVVSSQTQIVQGPQADDTTNAFPHESVREHREPTPQDDLPAPAPRKTVTFAKSPTPPPPPVALPVESVPSPFGPLDIEPSVSSYAYSLPSPAASPETNPPLRPDLLARLQSSLHDKSKYDYASTWDVESDVSDMEEEEDFSGAPPTPVSFIDTDTQPSMIPTPKMDTLGESAEITWEGVGLVGPEWVGMRWEKRTFGGQGKVWKDSWAKGKTLAVQDEVKDVKLDAADWGRLVEELIASRHLRAMLVESGTLSERGASEQMSATAIESLATDPSRPLPPCQIHVGYGGNVCQLSIASLRYWAQLGLQPVGGPKDIKALIVCSSESGTIRAAKTFLERISAAYEGRKLGRHTIGESAAAREGVIALPPNGFVDAIAGLMASAPENTVVYVLLPLLARDALADLIGKLLSTKLPAVETAFIKLVPPSALDLHAAQAIAFEVYDKLLRPVRPISLRGVPMQLLDPRSSVQYPSWTVSPDEPVKPDLTLSWPLRSYDALNRWRMVHCAYAVDAAAKRAVGFAMDEQGEGWDVRTLSVGENGPGAIVEGLWGFFKEFAGRASAEYRLVVCCVGSISRIELDAWRALMDASKLPASLMVVASSTGPIDSVFPRPAPAPIPPSTFADPSTRIIDDSLVGHTTVLPRLPVPLSQSQDLVIPKSSFSCTIKTASSGHATSTYDVFYHVPPEKAAHGVGFGLKGEDREKEKEKEEDMLEVLAGSVYRLMCLGRMRFGMESGGDAVHVRAVQLGLQAVDLIV</sequence>
<evidence type="ECO:0000313" key="16">
    <source>
        <dbReference type="Proteomes" id="UP001182556"/>
    </source>
</evidence>
<evidence type="ECO:0000256" key="2">
    <source>
        <dbReference type="ARBA" id="ARBA00009354"/>
    </source>
</evidence>
<feature type="compositionally biased region" description="Basic and acidic residues" evidence="12">
    <location>
        <begin position="595"/>
        <end position="604"/>
    </location>
</feature>
<dbReference type="GO" id="GO:0045944">
    <property type="term" value="P:positive regulation of transcription by RNA polymerase II"/>
    <property type="evidence" value="ECO:0007669"/>
    <property type="project" value="TreeGrafter"/>
</dbReference>
<feature type="region of interest" description="Disordered" evidence="12">
    <location>
        <begin position="707"/>
        <end position="728"/>
    </location>
</feature>
<dbReference type="PANTHER" id="PTHR48249:SF3">
    <property type="entry name" value="MEDIATOR OF RNA POLYMERASE II TRANSCRIPTION SUBUNIT 13"/>
    <property type="match status" value="1"/>
</dbReference>
<keyword evidence="6 11" id="KW-0010">Activator</keyword>
<dbReference type="InterPro" id="IPR041285">
    <property type="entry name" value="MID_MedPIWI"/>
</dbReference>
<dbReference type="PANTHER" id="PTHR48249">
    <property type="entry name" value="MEDIATOR OF RNA POLYMERASE II TRANSCRIPTION SUBUNIT 13"/>
    <property type="match status" value="1"/>
</dbReference>
<feature type="compositionally biased region" description="Polar residues" evidence="12">
    <location>
        <begin position="474"/>
        <end position="489"/>
    </location>
</feature>
<comment type="function">
    <text evidence="9 11">Component of the SRB8-11 complex. The SRB8-11 complex is a regulatory module of the Mediator complex which is itself involved in regulation of basal and activated RNA polymerase II-dependent transcription. The SRB8-11 complex may be involved in the transcriptional repression of a subset of genes regulated by Mediator. It may inhibit the association of the Mediator complex with RNA polymerase II to form the holoenzyme complex.</text>
</comment>
<dbReference type="EMBL" id="JAODAN010000009">
    <property type="protein sequence ID" value="KAK1922254.1"/>
    <property type="molecule type" value="Genomic_DNA"/>
</dbReference>
<dbReference type="Pfam" id="PF18296">
    <property type="entry name" value="MID_MedPIWI"/>
    <property type="match status" value="1"/>
</dbReference>
<dbReference type="Proteomes" id="UP001182556">
    <property type="component" value="Unassembled WGS sequence"/>
</dbReference>
<comment type="caution">
    <text evidence="15">The sequence shown here is derived from an EMBL/GenBank/DDBJ whole genome shotgun (WGS) entry which is preliminary data.</text>
</comment>
<dbReference type="Pfam" id="PF06333">
    <property type="entry name" value="Med13_C"/>
    <property type="match status" value="1"/>
</dbReference>
<dbReference type="InterPro" id="IPR051139">
    <property type="entry name" value="Mediator_complx_sub13"/>
</dbReference>
<organism evidence="15 16">
    <name type="scientific">Papiliotrema laurentii</name>
    <name type="common">Cryptococcus laurentii</name>
    <dbReference type="NCBI Taxonomy" id="5418"/>
    <lineage>
        <taxon>Eukaryota</taxon>
        <taxon>Fungi</taxon>
        <taxon>Dikarya</taxon>
        <taxon>Basidiomycota</taxon>
        <taxon>Agaricomycotina</taxon>
        <taxon>Tremellomycetes</taxon>
        <taxon>Tremellales</taxon>
        <taxon>Rhynchogastremaceae</taxon>
        <taxon>Papiliotrema</taxon>
    </lineage>
</organism>
<gene>
    <name evidence="15" type="ORF">DB88DRAFT_542246</name>
</gene>
<keyword evidence="8 11" id="KW-0539">Nucleus</keyword>
<evidence type="ECO:0000256" key="3">
    <source>
        <dbReference type="ARBA" id="ARBA00019618"/>
    </source>
</evidence>
<dbReference type="InterPro" id="IPR009401">
    <property type="entry name" value="Med13_C"/>
</dbReference>
<feature type="region of interest" description="Disordered" evidence="12">
    <location>
        <begin position="459"/>
        <end position="493"/>
    </location>
</feature>
<keyword evidence="16" id="KW-1185">Reference proteome</keyword>
<name>A0AAD9CWX2_PAPLA</name>
<evidence type="ECO:0000313" key="15">
    <source>
        <dbReference type="EMBL" id="KAK1922254.1"/>
    </source>
</evidence>
<keyword evidence="5 11" id="KW-0805">Transcription regulation</keyword>
<evidence type="ECO:0000256" key="12">
    <source>
        <dbReference type="SAM" id="MobiDB-lite"/>
    </source>
</evidence>
<dbReference type="GO" id="GO:0003713">
    <property type="term" value="F:transcription coactivator activity"/>
    <property type="evidence" value="ECO:0007669"/>
    <property type="project" value="TreeGrafter"/>
</dbReference>
<feature type="region of interest" description="Disordered" evidence="12">
    <location>
        <begin position="384"/>
        <end position="447"/>
    </location>
</feature>
<evidence type="ECO:0000256" key="11">
    <source>
        <dbReference type="RuleBase" id="RU364134"/>
    </source>
</evidence>
<reference evidence="15" key="1">
    <citation type="submission" date="2023-02" db="EMBL/GenBank/DDBJ databases">
        <title>Identification and recombinant expression of a fungal hydrolase from Papiliotrema laurentii that hydrolyzes apple cutin and clears colloidal polyester polyurethane.</title>
        <authorList>
            <consortium name="DOE Joint Genome Institute"/>
            <person name="Roman V.A."/>
            <person name="Bojanowski C."/>
            <person name="Crable B.R."/>
            <person name="Wagner D.N."/>
            <person name="Hung C.S."/>
            <person name="Nadeau L.J."/>
            <person name="Schratz L."/>
            <person name="Haridas S."/>
            <person name="Pangilinan J."/>
            <person name="Lipzen A."/>
            <person name="Na H."/>
            <person name="Yan M."/>
            <person name="Ng V."/>
            <person name="Grigoriev I.V."/>
            <person name="Spatafora J.W."/>
            <person name="Barlow D."/>
            <person name="Biffinger J."/>
            <person name="Kelley-Loughnane N."/>
            <person name="Varaljay V.A."/>
            <person name="Crookes-Goodson W.J."/>
        </authorList>
    </citation>
    <scope>NUCLEOTIDE SEQUENCE</scope>
    <source>
        <strain evidence="15">5307AH</strain>
    </source>
</reference>
<evidence type="ECO:0000256" key="10">
    <source>
        <dbReference type="ARBA" id="ARBA00032008"/>
    </source>
</evidence>
<protein>
    <recommendedName>
        <fullName evidence="3 11">Mediator of RNA polymerase II transcription subunit 13</fullName>
    </recommendedName>
    <alternativeName>
        <fullName evidence="10 11">Mediator complex subunit 13</fullName>
    </alternativeName>
</protein>
<comment type="subcellular location">
    <subcellularLocation>
        <location evidence="1 11">Nucleus</location>
    </subcellularLocation>
</comment>
<evidence type="ECO:0000256" key="8">
    <source>
        <dbReference type="ARBA" id="ARBA00023242"/>
    </source>
</evidence>
<comment type="subunit">
    <text evidence="11">Component of the SRB8-11 complex, which itself associates with the Mediator complex.</text>
</comment>
<proteinExistence type="inferred from homology"/>
<feature type="region of interest" description="Disordered" evidence="12">
    <location>
        <begin position="527"/>
        <end position="637"/>
    </location>
</feature>
<accession>A0AAD9CWX2</accession>
<keyword evidence="7 11" id="KW-0804">Transcription</keyword>